<organism evidence="1 2">
    <name type="scientific">Epilithonimonas zeae</name>
    <dbReference type="NCBI Taxonomy" id="1416779"/>
    <lineage>
        <taxon>Bacteria</taxon>
        <taxon>Pseudomonadati</taxon>
        <taxon>Bacteroidota</taxon>
        <taxon>Flavobacteriia</taxon>
        <taxon>Flavobacteriales</taxon>
        <taxon>Weeksellaceae</taxon>
        <taxon>Chryseobacterium group</taxon>
        <taxon>Epilithonimonas</taxon>
    </lineage>
</organism>
<dbReference type="RefSeq" id="WP_175565894.1">
    <property type="nucleotide sequence ID" value="NZ_FSRK01000001.1"/>
</dbReference>
<dbReference type="EMBL" id="FSRK01000001">
    <property type="protein sequence ID" value="SIO12018.1"/>
    <property type="molecule type" value="Genomic_DNA"/>
</dbReference>
<accession>A0A1N6GWV7</accession>
<evidence type="ECO:0000313" key="1">
    <source>
        <dbReference type="EMBL" id="SIO12018.1"/>
    </source>
</evidence>
<name>A0A1N6GWV7_9FLAO</name>
<dbReference type="AlphaFoldDB" id="A0A1N6GWV7"/>
<proteinExistence type="predicted"/>
<evidence type="ECO:0000313" key="2">
    <source>
        <dbReference type="Proteomes" id="UP000185207"/>
    </source>
</evidence>
<gene>
    <name evidence="1" type="ORF">SAMN05444409_2107</name>
</gene>
<dbReference type="Proteomes" id="UP000185207">
    <property type="component" value="Unassembled WGS sequence"/>
</dbReference>
<dbReference type="STRING" id="1416779.SAMN05444409_2107"/>
<reference evidence="2" key="1">
    <citation type="submission" date="2016-11" db="EMBL/GenBank/DDBJ databases">
        <authorList>
            <person name="Varghese N."/>
            <person name="Submissions S."/>
        </authorList>
    </citation>
    <scope>NUCLEOTIDE SEQUENCE [LARGE SCALE GENOMIC DNA]</scope>
    <source>
        <strain evidence="2">DSM 27623</strain>
    </source>
</reference>
<sequence length="54" mass="6361">MKPNIEIEAELKETVVNLESKIEECDDNEERNLLMIDLYKIKRKLKNIQNGNSN</sequence>
<keyword evidence="2" id="KW-1185">Reference proteome</keyword>
<protein>
    <submittedName>
        <fullName evidence="1">Uncharacterized protein</fullName>
    </submittedName>
</protein>